<name>A0A1B1YEN6_THEST</name>
<dbReference type="Pfam" id="PF12730">
    <property type="entry name" value="ABC2_membrane_4"/>
    <property type="match status" value="1"/>
</dbReference>
<feature type="transmembrane region" description="Helical" evidence="1">
    <location>
        <begin position="76"/>
        <end position="95"/>
    </location>
</feature>
<keyword evidence="1" id="KW-0812">Transmembrane</keyword>
<keyword evidence="1" id="KW-1133">Transmembrane helix</keyword>
<dbReference type="EMBL" id="CP014672">
    <property type="protein sequence ID" value="ANW99228.1"/>
    <property type="molecule type" value="Genomic_DNA"/>
</dbReference>
<feature type="transmembrane region" description="Helical" evidence="1">
    <location>
        <begin position="133"/>
        <end position="151"/>
    </location>
</feature>
<keyword evidence="1" id="KW-0472">Membrane</keyword>
<sequence>MIFPMTITLIIGYIINREIRDDTLKNLITVPVKYSKILGSKLLLGCILSLIYGAFSWFFTLIAYKLLGLGGLTVKLFFKSFFQITVFNLLLYIGISPLIAVTAKSGLNHLMSVILAFVFGYAAMFISGNKLLVNIYPITAGGMIIGFRNHVPAVKEMANPVLAAVSLTITLLITILIVQSANEYKSAKKNEAKVKLRPKKGW</sequence>
<gene>
    <name evidence="2" type="ORF">CSTERTH_09415</name>
</gene>
<evidence type="ECO:0000313" key="2">
    <source>
        <dbReference type="EMBL" id="ANW99228.1"/>
    </source>
</evidence>
<evidence type="ECO:0000256" key="1">
    <source>
        <dbReference type="SAM" id="Phobius"/>
    </source>
</evidence>
<feature type="transmembrane region" description="Helical" evidence="1">
    <location>
        <begin position="107"/>
        <end position="126"/>
    </location>
</feature>
<dbReference type="AlphaFoldDB" id="A0A1B1YEN6"/>
<feature type="transmembrane region" description="Helical" evidence="1">
    <location>
        <begin position="157"/>
        <end position="178"/>
    </location>
</feature>
<evidence type="ECO:0000313" key="3">
    <source>
        <dbReference type="Proteomes" id="UP000092971"/>
    </source>
</evidence>
<proteinExistence type="predicted"/>
<accession>A0A1B1YEN6</accession>
<organism evidence="2 3">
    <name type="scientific">Thermoclostridium stercorarium subsp. thermolacticum DSM 2910</name>
    <dbReference type="NCBI Taxonomy" id="1121336"/>
    <lineage>
        <taxon>Bacteria</taxon>
        <taxon>Bacillati</taxon>
        <taxon>Bacillota</taxon>
        <taxon>Clostridia</taxon>
        <taxon>Eubacteriales</taxon>
        <taxon>Oscillospiraceae</taxon>
        <taxon>Thermoclostridium</taxon>
    </lineage>
</organism>
<dbReference type="Proteomes" id="UP000092971">
    <property type="component" value="Chromosome"/>
</dbReference>
<protein>
    <submittedName>
        <fullName evidence="2">Uncharacterized protein</fullName>
    </submittedName>
</protein>
<reference evidence="2 3" key="1">
    <citation type="submission" date="2016-02" db="EMBL/GenBank/DDBJ databases">
        <title>Comparison of Clostridium stercorarium subspecies using comparative genomics and transcriptomics.</title>
        <authorList>
            <person name="Schellenberg J."/>
            <person name="Thallinger G."/>
            <person name="Levin D.B."/>
            <person name="Zhang X."/>
            <person name="Alvare G."/>
            <person name="Fristensky B."/>
            <person name="Sparling R."/>
        </authorList>
    </citation>
    <scope>NUCLEOTIDE SEQUENCE [LARGE SCALE GENOMIC DNA]</scope>
    <source>
        <strain evidence="2 3">DSM 2910</strain>
    </source>
</reference>
<feature type="transmembrane region" description="Helical" evidence="1">
    <location>
        <begin position="42"/>
        <end position="64"/>
    </location>
</feature>